<keyword evidence="4" id="KW-0804">Transcription</keyword>
<dbReference type="GO" id="GO:0003677">
    <property type="term" value="F:DNA binding"/>
    <property type="evidence" value="ECO:0007669"/>
    <property type="project" value="UniProtKB-KW"/>
</dbReference>
<dbReference type="Proteomes" id="UP000077755">
    <property type="component" value="Chromosome 7"/>
</dbReference>
<comment type="subcellular location">
    <subcellularLocation>
        <location evidence="1">Nucleus</location>
    </subcellularLocation>
</comment>
<dbReference type="AlphaFoldDB" id="A0A164T895"/>
<protein>
    <submittedName>
        <fullName evidence="6">Uncharacterized protein</fullName>
    </submittedName>
</protein>
<dbReference type="SMART" id="SM01019">
    <property type="entry name" value="B3"/>
    <property type="match status" value="1"/>
</dbReference>
<dbReference type="GO" id="GO:0005634">
    <property type="term" value="C:nucleus"/>
    <property type="evidence" value="ECO:0007669"/>
    <property type="project" value="UniProtKB-SubCell"/>
</dbReference>
<gene>
    <name evidence="6" type="ORF">DCAR_0728112</name>
</gene>
<reference evidence="6" key="1">
    <citation type="journal article" date="2016" name="Nat. Genet.">
        <title>A high-quality carrot genome assembly provides new insights into carotenoid accumulation and asterid genome evolution.</title>
        <authorList>
            <person name="Iorizzo M."/>
            <person name="Ellison S."/>
            <person name="Senalik D."/>
            <person name="Zeng P."/>
            <person name="Satapoomin P."/>
            <person name="Huang J."/>
            <person name="Bowman M."/>
            <person name="Iovene M."/>
            <person name="Sanseverino W."/>
            <person name="Cavagnaro P."/>
            <person name="Yildiz M."/>
            <person name="Macko-Podgorni A."/>
            <person name="Moranska E."/>
            <person name="Grzebelus E."/>
            <person name="Grzebelus D."/>
            <person name="Ashrafi H."/>
            <person name="Zheng Z."/>
            <person name="Cheng S."/>
            <person name="Spooner D."/>
            <person name="Van Deynze A."/>
            <person name="Simon P."/>
        </authorList>
    </citation>
    <scope>NUCLEOTIDE SEQUENCE</scope>
    <source>
        <tissue evidence="6">Leaf</tissue>
    </source>
</reference>
<keyword evidence="2" id="KW-0805">Transcription regulation</keyword>
<evidence type="ECO:0000256" key="3">
    <source>
        <dbReference type="ARBA" id="ARBA00023125"/>
    </source>
</evidence>
<sequence length="293" mass="33310">MEVTRLIAERFVKYVTEDDLFSDEMRVPHRFCEKHGHRIPQTLFLEFRNGYRVQITFSYDLGTFLGIQCLYDDFDLEGGELFLFQYNGVDGFNVYLIGRDFCEIDYPAIVHRSQNCRPHKVSLQKGGLHGIRFLTEGNPVHDEFVPPRSFIDRCVNDLSLRCFVDYILSNGKKVSGGFNHSTGALCGFHLVGQHLGIPDLNRYNMLLLNYAGNVNLTVGVFDDDFVEVLSQGTPLSIVESMPVPSVETNFTITVQPCHSQQYCPGVNISAEYRPLLNMWSRTDYISVYSGTAC</sequence>
<dbReference type="InterPro" id="IPR015300">
    <property type="entry name" value="DNA-bd_pseudobarrel_sf"/>
</dbReference>
<name>A0A164T895_DAUCS</name>
<reference evidence="6" key="2">
    <citation type="submission" date="2022-03" db="EMBL/GenBank/DDBJ databases">
        <title>Draft title - Genomic analysis of global carrot germplasm unveils the trajectory of domestication and the origin of high carotenoid orange carrot.</title>
        <authorList>
            <person name="Iorizzo M."/>
            <person name="Ellison S."/>
            <person name="Senalik D."/>
            <person name="Macko-Podgorni A."/>
            <person name="Grzebelus D."/>
            <person name="Bostan H."/>
            <person name="Rolling W."/>
            <person name="Curaba J."/>
            <person name="Simon P."/>
        </authorList>
    </citation>
    <scope>NUCLEOTIDE SEQUENCE</scope>
    <source>
        <tissue evidence="6">Leaf</tissue>
    </source>
</reference>
<evidence type="ECO:0000313" key="6">
    <source>
        <dbReference type="EMBL" id="WOH08668.1"/>
    </source>
</evidence>
<evidence type="ECO:0000256" key="2">
    <source>
        <dbReference type="ARBA" id="ARBA00023015"/>
    </source>
</evidence>
<organism evidence="6 7">
    <name type="scientific">Daucus carota subsp. sativus</name>
    <name type="common">Carrot</name>
    <dbReference type="NCBI Taxonomy" id="79200"/>
    <lineage>
        <taxon>Eukaryota</taxon>
        <taxon>Viridiplantae</taxon>
        <taxon>Streptophyta</taxon>
        <taxon>Embryophyta</taxon>
        <taxon>Tracheophyta</taxon>
        <taxon>Spermatophyta</taxon>
        <taxon>Magnoliopsida</taxon>
        <taxon>eudicotyledons</taxon>
        <taxon>Gunneridae</taxon>
        <taxon>Pentapetalae</taxon>
        <taxon>asterids</taxon>
        <taxon>campanulids</taxon>
        <taxon>Apiales</taxon>
        <taxon>Apiaceae</taxon>
        <taxon>Apioideae</taxon>
        <taxon>Scandiceae</taxon>
        <taxon>Daucinae</taxon>
        <taxon>Daucus</taxon>
        <taxon>Daucus sect. Daucus</taxon>
    </lineage>
</organism>
<dbReference type="InterPro" id="IPR003340">
    <property type="entry name" value="B3_DNA-bd"/>
</dbReference>
<keyword evidence="3" id="KW-0238">DNA-binding</keyword>
<dbReference type="Gene3D" id="2.40.330.10">
    <property type="entry name" value="DNA-binding pseudobarrel domain"/>
    <property type="match status" value="1"/>
</dbReference>
<evidence type="ECO:0000256" key="1">
    <source>
        <dbReference type="ARBA" id="ARBA00004123"/>
    </source>
</evidence>
<keyword evidence="5" id="KW-0539">Nucleus</keyword>
<dbReference type="Gramene" id="KZM87191">
    <property type="protein sequence ID" value="KZM87191"/>
    <property type="gene ID" value="DCAR_024325"/>
</dbReference>
<keyword evidence="7" id="KW-1185">Reference proteome</keyword>
<dbReference type="EMBL" id="CP093349">
    <property type="protein sequence ID" value="WOH08668.1"/>
    <property type="molecule type" value="Genomic_DNA"/>
</dbReference>
<proteinExistence type="predicted"/>
<dbReference type="SUPFAM" id="SSF101936">
    <property type="entry name" value="DNA-binding pseudobarrel domain"/>
    <property type="match status" value="1"/>
</dbReference>
<accession>A0A164T895</accession>
<evidence type="ECO:0000256" key="5">
    <source>
        <dbReference type="ARBA" id="ARBA00023242"/>
    </source>
</evidence>
<evidence type="ECO:0000313" key="7">
    <source>
        <dbReference type="Proteomes" id="UP000077755"/>
    </source>
</evidence>
<evidence type="ECO:0000256" key="4">
    <source>
        <dbReference type="ARBA" id="ARBA00023163"/>
    </source>
</evidence>